<reference evidence="8" key="1">
    <citation type="submission" date="2021-02" db="EMBL/GenBank/DDBJ databases">
        <authorList>
            <person name="Nowell W R."/>
        </authorList>
    </citation>
    <scope>NUCLEOTIDE SEQUENCE</scope>
</reference>
<evidence type="ECO:0000256" key="4">
    <source>
        <dbReference type="ARBA" id="ARBA00023069"/>
    </source>
</evidence>
<comment type="subcellular location">
    <subcellularLocation>
        <location evidence="1">Cell projection</location>
        <location evidence="1">Cilium</location>
    </subcellularLocation>
    <subcellularLocation>
        <location evidence="2">Cytoplasm</location>
    </subcellularLocation>
</comment>
<sequence>MSESRSGGDVGISMQTNYQSKVVAPRNPTLCRGPKAEQKFTPSTFLKEMSLDTQQKLYNTREMYIPKIIALSDMSETTLQTTSKVEIDEPLFQPYPSDIVFQKFEPFKTYDVPLLLRNNDKVARAVKVTQVDTPYFKIIAPPNAAHKVAPGVAIVYKIQFIPEEQRDYTHEIIIATEREKFLIPIRAIGSRAILDFPDEVTFPTTAVKSTNSKVLFVRNVGTREARFVLQANKPYYVSPENGILPVGESMQVTVDFKPTVNGEIKDEMIVAYDTGEKIYVHLYGVSQDINVRLDKKSVNFENTHITMTNQRTIKINNYSDQLVHYQWKQYSTEREEEQQKLKQLHAISDDEINAIQKLNG</sequence>
<dbReference type="InterPro" id="IPR008962">
    <property type="entry name" value="PapD-like_sf"/>
</dbReference>
<dbReference type="InterPro" id="IPR013783">
    <property type="entry name" value="Ig-like_fold"/>
</dbReference>
<dbReference type="GO" id="GO:0005930">
    <property type="term" value="C:axoneme"/>
    <property type="evidence" value="ECO:0007669"/>
    <property type="project" value="TreeGrafter"/>
</dbReference>
<protein>
    <recommendedName>
        <fullName evidence="11">MSP domain-containing protein</fullName>
    </recommendedName>
</protein>
<organism evidence="8 10">
    <name type="scientific">Didymodactylos carnosus</name>
    <dbReference type="NCBI Taxonomy" id="1234261"/>
    <lineage>
        <taxon>Eukaryota</taxon>
        <taxon>Metazoa</taxon>
        <taxon>Spiralia</taxon>
        <taxon>Gnathifera</taxon>
        <taxon>Rotifera</taxon>
        <taxon>Eurotatoria</taxon>
        <taxon>Bdelloidea</taxon>
        <taxon>Philodinida</taxon>
        <taxon>Philodinidae</taxon>
        <taxon>Didymodactylos</taxon>
    </lineage>
</organism>
<dbReference type="AlphaFoldDB" id="A0A813ZMT4"/>
<dbReference type="Gene3D" id="2.60.40.10">
    <property type="entry name" value="Immunoglobulins"/>
    <property type="match status" value="2"/>
</dbReference>
<dbReference type="GO" id="GO:0003341">
    <property type="term" value="P:cilium movement"/>
    <property type="evidence" value="ECO:0007669"/>
    <property type="project" value="TreeGrafter"/>
</dbReference>
<proteinExistence type="predicted"/>
<name>A0A813ZMT4_9BILA</name>
<dbReference type="SUPFAM" id="SSF49354">
    <property type="entry name" value="PapD-like"/>
    <property type="match status" value="1"/>
</dbReference>
<dbReference type="Pfam" id="PF23277">
    <property type="entry name" value="Ig_Dlec1_1"/>
    <property type="match status" value="1"/>
</dbReference>
<dbReference type="PANTHER" id="PTHR23053">
    <property type="entry name" value="DLEC1 DELETED IN LUNG AND ESOPHAGEAL CANCER 1"/>
    <property type="match status" value="1"/>
</dbReference>
<evidence type="ECO:0000313" key="10">
    <source>
        <dbReference type="Proteomes" id="UP000663829"/>
    </source>
</evidence>
<dbReference type="OrthoDB" id="442692at2759"/>
<evidence type="ECO:0000313" key="8">
    <source>
        <dbReference type="EMBL" id="CAF0901660.1"/>
    </source>
</evidence>
<dbReference type="PANTHER" id="PTHR23053:SF0">
    <property type="entry name" value="HYDROCEPHALUS-INDUCING PROTEIN HOMOLOG"/>
    <property type="match status" value="1"/>
</dbReference>
<evidence type="ECO:0000256" key="5">
    <source>
        <dbReference type="ARBA" id="ARBA00023273"/>
    </source>
</evidence>
<dbReference type="EMBL" id="CAJNOQ010001535">
    <property type="protein sequence ID" value="CAF0901660.1"/>
    <property type="molecule type" value="Genomic_DNA"/>
</dbReference>
<keyword evidence="5" id="KW-0966">Cell projection</keyword>
<dbReference type="Proteomes" id="UP000681722">
    <property type="component" value="Unassembled WGS sequence"/>
</dbReference>
<evidence type="ECO:0000256" key="1">
    <source>
        <dbReference type="ARBA" id="ARBA00004138"/>
    </source>
</evidence>
<dbReference type="GO" id="GO:1904158">
    <property type="term" value="P:axonemal central apparatus assembly"/>
    <property type="evidence" value="ECO:0007669"/>
    <property type="project" value="TreeGrafter"/>
</dbReference>
<feature type="domain" description="Deleted in lung and esophageal cancer protein 1 Ig-like" evidence="7">
    <location>
        <begin position="92"/>
        <end position="180"/>
    </location>
</feature>
<dbReference type="Pfam" id="PF22544">
    <property type="entry name" value="HYDIN_VesB_CFA65-like_Ig"/>
    <property type="match status" value="1"/>
</dbReference>
<keyword evidence="3" id="KW-0963">Cytoplasm</keyword>
<dbReference type="InterPro" id="IPR053879">
    <property type="entry name" value="HYDIN_VesB_CFA65-like_Ig"/>
</dbReference>
<evidence type="ECO:0000259" key="6">
    <source>
        <dbReference type="Pfam" id="PF22544"/>
    </source>
</evidence>
<evidence type="ECO:0000256" key="3">
    <source>
        <dbReference type="ARBA" id="ARBA00022490"/>
    </source>
</evidence>
<dbReference type="InterPro" id="IPR033305">
    <property type="entry name" value="Hydin-like"/>
</dbReference>
<dbReference type="EMBL" id="CAJOBC010001535">
    <property type="protein sequence ID" value="CAF3684013.1"/>
    <property type="molecule type" value="Genomic_DNA"/>
</dbReference>
<evidence type="ECO:0000256" key="2">
    <source>
        <dbReference type="ARBA" id="ARBA00004496"/>
    </source>
</evidence>
<evidence type="ECO:0000259" key="7">
    <source>
        <dbReference type="Pfam" id="PF23277"/>
    </source>
</evidence>
<feature type="domain" description="HYDIN/VesB/CFA65-like Ig-like" evidence="6">
    <location>
        <begin position="192"/>
        <end position="284"/>
    </location>
</feature>
<dbReference type="InterPro" id="IPR059041">
    <property type="entry name" value="Ig_DLEC1_1"/>
</dbReference>
<dbReference type="Proteomes" id="UP000663829">
    <property type="component" value="Unassembled WGS sequence"/>
</dbReference>
<comment type="caution">
    <text evidence="8">The sequence shown here is derived from an EMBL/GenBank/DDBJ whole genome shotgun (WGS) entry which is preliminary data.</text>
</comment>
<keyword evidence="10" id="KW-1185">Reference proteome</keyword>
<accession>A0A813ZMT4</accession>
<keyword evidence="4" id="KW-0969">Cilium</keyword>
<evidence type="ECO:0000313" key="9">
    <source>
        <dbReference type="EMBL" id="CAF3684013.1"/>
    </source>
</evidence>
<gene>
    <name evidence="8" type="ORF">GPM918_LOCUS8669</name>
    <name evidence="9" type="ORF">SRO942_LOCUS8669</name>
</gene>
<evidence type="ECO:0008006" key="11">
    <source>
        <dbReference type="Google" id="ProtNLM"/>
    </source>
</evidence>